<dbReference type="HAMAP" id="MF_00508">
    <property type="entry name" value="Ribosomal_uS10"/>
    <property type="match status" value="1"/>
</dbReference>
<dbReference type="InterPro" id="IPR001848">
    <property type="entry name" value="Ribosomal_uS10"/>
</dbReference>
<dbReference type="GO" id="GO:0005840">
    <property type="term" value="C:ribosome"/>
    <property type="evidence" value="ECO:0007669"/>
    <property type="project" value="UniProtKB-KW"/>
</dbReference>
<dbReference type="SMART" id="SM01403">
    <property type="entry name" value="Ribosomal_S10"/>
    <property type="match status" value="1"/>
</dbReference>
<evidence type="ECO:0000313" key="6">
    <source>
        <dbReference type="Proteomes" id="UP000030655"/>
    </source>
</evidence>
<dbReference type="SUPFAM" id="SSF54999">
    <property type="entry name" value="Ribosomal protein S10"/>
    <property type="match status" value="1"/>
</dbReference>
<name>A0A059EZZ7_9MICR</name>
<dbReference type="HOGENOM" id="CLU_122625_2_0_1"/>
<gene>
    <name evidence="5" type="ORF">H312_02161</name>
</gene>
<dbReference type="Proteomes" id="UP000030655">
    <property type="component" value="Unassembled WGS sequence"/>
</dbReference>
<evidence type="ECO:0000259" key="4">
    <source>
        <dbReference type="SMART" id="SM01403"/>
    </source>
</evidence>
<proteinExistence type="inferred from homology"/>
<dbReference type="STRING" id="1288291.A0A059EZZ7"/>
<dbReference type="PANTHER" id="PTHR11700">
    <property type="entry name" value="30S RIBOSOMAL PROTEIN S10 FAMILY MEMBER"/>
    <property type="match status" value="1"/>
</dbReference>
<dbReference type="GO" id="GO:1990904">
    <property type="term" value="C:ribonucleoprotein complex"/>
    <property type="evidence" value="ECO:0007669"/>
    <property type="project" value="UniProtKB-KW"/>
</dbReference>
<dbReference type="Gene3D" id="3.30.70.600">
    <property type="entry name" value="Ribosomal protein S10 domain"/>
    <property type="match status" value="1"/>
</dbReference>
<protein>
    <recommendedName>
        <fullName evidence="4">Small ribosomal subunit protein uS10 domain-containing protein</fullName>
    </recommendedName>
</protein>
<accession>A0A059EZZ7</accession>
<dbReference type="OrthoDB" id="10248551at2759"/>
<keyword evidence="6" id="KW-1185">Reference proteome</keyword>
<dbReference type="VEuPathDB" id="MicrosporidiaDB:H312_02161"/>
<dbReference type="GO" id="GO:0006412">
    <property type="term" value="P:translation"/>
    <property type="evidence" value="ECO:0007669"/>
    <property type="project" value="InterPro"/>
</dbReference>
<dbReference type="EMBL" id="KK365181">
    <property type="protein sequence ID" value="KCZ80437.1"/>
    <property type="molecule type" value="Genomic_DNA"/>
</dbReference>
<keyword evidence="2" id="KW-0689">Ribosomal protein</keyword>
<reference evidence="5 6" key="2">
    <citation type="submission" date="2014-03" db="EMBL/GenBank/DDBJ databases">
        <title>The Genome Sequence of Anncaliia algerae insect isolate PRA339.</title>
        <authorList>
            <consortium name="The Broad Institute Genome Sequencing Platform"/>
            <consortium name="The Broad Institute Genome Sequencing Center for Infectious Disease"/>
            <person name="Cuomo C."/>
            <person name="Becnel J."/>
            <person name="Sanscrainte N."/>
            <person name="Walker B."/>
            <person name="Young S.K."/>
            <person name="Zeng Q."/>
            <person name="Gargeya S."/>
            <person name="Fitzgerald M."/>
            <person name="Haas B."/>
            <person name="Abouelleil A."/>
            <person name="Alvarado L."/>
            <person name="Arachchi H.M."/>
            <person name="Berlin A.M."/>
            <person name="Chapman S.B."/>
            <person name="Dewar J."/>
            <person name="Goldberg J."/>
            <person name="Griggs A."/>
            <person name="Gujja S."/>
            <person name="Hansen M."/>
            <person name="Howarth C."/>
            <person name="Imamovic A."/>
            <person name="Larimer J."/>
            <person name="McCowan C."/>
            <person name="Murphy C."/>
            <person name="Neiman D."/>
            <person name="Pearson M."/>
            <person name="Priest M."/>
            <person name="Roberts A."/>
            <person name="Saif S."/>
            <person name="Shea T."/>
            <person name="Sisk P."/>
            <person name="Sykes S."/>
            <person name="Wortman J."/>
            <person name="Nusbaum C."/>
            <person name="Birren B."/>
        </authorList>
    </citation>
    <scope>NUCLEOTIDE SEQUENCE [LARGE SCALE GENOMIC DNA]</scope>
    <source>
        <strain evidence="5 6">PRA339</strain>
    </source>
</reference>
<evidence type="ECO:0000256" key="1">
    <source>
        <dbReference type="ARBA" id="ARBA00007102"/>
    </source>
</evidence>
<dbReference type="Pfam" id="PF00338">
    <property type="entry name" value="Ribosomal_S10"/>
    <property type="match status" value="1"/>
</dbReference>
<keyword evidence="3" id="KW-0687">Ribonucleoprotein</keyword>
<dbReference type="InterPro" id="IPR036838">
    <property type="entry name" value="Ribosomal_uS10_dom_sf"/>
</dbReference>
<dbReference type="AlphaFoldDB" id="A0A059EZZ7"/>
<organism evidence="5 6">
    <name type="scientific">Anncaliia algerae PRA339</name>
    <dbReference type="NCBI Taxonomy" id="1288291"/>
    <lineage>
        <taxon>Eukaryota</taxon>
        <taxon>Fungi</taxon>
        <taxon>Fungi incertae sedis</taxon>
        <taxon>Microsporidia</taxon>
        <taxon>Tubulinosematoidea</taxon>
        <taxon>Tubulinosematidae</taxon>
        <taxon>Anncaliia</taxon>
    </lineage>
</organism>
<reference evidence="6" key="1">
    <citation type="submission" date="2013-02" db="EMBL/GenBank/DDBJ databases">
        <authorList>
            <consortium name="The Broad Institute Genome Sequencing Platform"/>
            <person name="Cuomo C."/>
            <person name="Becnel J."/>
            <person name="Sanscrainte N."/>
            <person name="Walker B."/>
            <person name="Young S.K."/>
            <person name="Zeng Q."/>
            <person name="Gargeya S."/>
            <person name="Fitzgerald M."/>
            <person name="Haas B."/>
            <person name="Abouelleil A."/>
            <person name="Alvarado L."/>
            <person name="Arachchi H.M."/>
            <person name="Berlin A.M."/>
            <person name="Chapman S.B."/>
            <person name="Dewar J."/>
            <person name="Goldberg J."/>
            <person name="Griggs A."/>
            <person name="Gujja S."/>
            <person name="Hansen M."/>
            <person name="Howarth C."/>
            <person name="Imamovic A."/>
            <person name="Larimer J."/>
            <person name="McCowan C."/>
            <person name="Murphy C."/>
            <person name="Neiman D."/>
            <person name="Pearson M."/>
            <person name="Priest M."/>
            <person name="Roberts A."/>
            <person name="Saif S."/>
            <person name="Shea T."/>
            <person name="Sisk P."/>
            <person name="Sykes S."/>
            <person name="Wortman J."/>
            <person name="Nusbaum C."/>
            <person name="Birren B."/>
        </authorList>
    </citation>
    <scope>NUCLEOTIDE SEQUENCE [LARGE SCALE GENOMIC DNA]</scope>
    <source>
        <strain evidence="6">PRA339</strain>
    </source>
</reference>
<comment type="similarity">
    <text evidence="1">Belongs to the universal ribosomal protein uS10 family.</text>
</comment>
<dbReference type="GO" id="GO:0003735">
    <property type="term" value="F:structural constituent of ribosome"/>
    <property type="evidence" value="ECO:0007669"/>
    <property type="project" value="InterPro"/>
</dbReference>
<sequence length="121" mass="13851">MNEVLKPEREIENTINEQIINAEFHLSSTDKKLIERVCQSFYDFACISVSDLKGVSRLPTLKGQITTRKSPCGEGTNSWDRFRISVHQRRFTFSVPRSVLEKFANFLKGSNVDITLKIKGN</sequence>
<evidence type="ECO:0000313" key="5">
    <source>
        <dbReference type="EMBL" id="KCZ80437.1"/>
    </source>
</evidence>
<feature type="domain" description="Small ribosomal subunit protein uS10" evidence="4">
    <location>
        <begin position="23"/>
        <end position="117"/>
    </location>
</feature>
<evidence type="ECO:0000256" key="2">
    <source>
        <dbReference type="ARBA" id="ARBA00022980"/>
    </source>
</evidence>
<dbReference type="InterPro" id="IPR027486">
    <property type="entry name" value="Ribosomal_uS10_dom"/>
</dbReference>
<evidence type="ECO:0000256" key="3">
    <source>
        <dbReference type="ARBA" id="ARBA00023274"/>
    </source>
</evidence>